<dbReference type="PROSITE" id="PS51257">
    <property type="entry name" value="PROKAR_LIPOPROTEIN"/>
    <property type="match status" value="1"/>
</dbReference>
<name>A0A7K0BX04_9ACTN</name>
<keyword evidence="2" id="KW-1185">Reference proteome</keyword>
<accession>A0A7K0BX04</accession>
<comment type="caution">
    <text evidence="1">The sequence shown here is derived from an EMBL/GenBank/DDBJ whole genome shotgun (WGS) entry which is preliminary data.</text>
</comment>
<evidence type="ECO:0000313" key="1">
    <source>
        <dbReference type="EMBL" id="MQY05596.1"/>
    </source>
</evidence>
<proteinExistence type="predicted"/>
<dbReference type="AlphaFoldDB" id="A0A7K0BX04"/>
<sequence>MDFDRARRLAELRRRSAALSAFVAACAGDRERAREAGRLAGQVFAADLADVEAAEEAAETLARWADDLREHPHRPTEPGPEEADLRMRDHLKDVVRDHLPVEFRDWMSEARLSLEFGFRAMSRASDPRIREKAAYIYGRGTMALELGHREAADRELERLRELEDDQRRPSSAV</sequence>
<gene>
    <name evidence="1" type="ORF">ACRB68_36730</name>
</gene>
<dbReference type="OrthoDB" id="4326630at2"/>
<dbReference type="Proteomes" id="UP000487268">
    <property type="component" value="Unassembled WGS sequence"/>
</dbReference>
<protein>
    <submittedName>
        <fullName evidence="1">Uncharacterized protein</fullName>
    </submittedName>
</protein>
<dbReference type="EMBL" id="WEGH01000002">
    <property type="protein sequence ID" value="MQY05596.1"/>
    <property type="molecule type" value="Genomic_DNA"/>
</dbReference>
<reference evidence="1 2" key="1">
    <citation type="submission" date="2019-10" db="EMBL/GenBank/DDBJ databases">
        <title>Actinomadura rubteroloni sp. nov. and Actinomadura macrotermitis sp. nov., isolated from the gut of fungus growing-termite Macrotermes natalensis.</title>
        <authorList>
            <person name="Benndorf R."/>
            <person name="Martin K."/>
            <person name="Kuefner M."/>
            <person name="De Beer W."/>
            <person name="Kaster A.-K."/>
            <person name="Vollmers J."/>
            <person name="Poulsen M."/>
            <person name="Beemelmanns C."/>
        </authorList>
    </citation>
    <scope>NUCLEOTIDE SEQUENCE [LARGE SCALE GENOMIC DNA]</scope>
    <source>
        <strain evidence="1 2">RB68</strain>
    </source>
</reference>
<organism evidence="1 2">
    <name type="scientific">Actinomadura macrotermitis</name>
    <dbReference type="NCBI Taxonomy" id="2585200"/>
    <lineage>
        <taxon>Bacteria</taxon>
        <taxon>Bacillati</taxon>
        <taxon>Actinomycetota</taxon>
        <taxon>Actinomycetes</taxon>
        <taxon>Streptosporangiales</taxon>
        <taxon>Thermomonosporaceae</taxon>
        <taxon>Actinomadura</taxon>
    </lineage>
</organism>
<evidence type="ECO:0000313" key="2">
    <source>
        <dbReference type="Proteomes" id="UP000487268"/>
    </source>
</evidence>
<dbReference type="RefSeq" id="WP_153533721.1">
    <property type="nucleotide sequence ID" value="NZ_WEGH01000002.1"/>
</dbReference>